<comment type="similarity">
    <text evidence="1">Belongs to the IS21/IS1162 putative ATP-binding protein family.</text>
</comment>
<dbReference type="AlphaFoldDB" id="A0A2X2J9L8"/>
<sequence>METLLANLRQLKLATMAQNLEMRNRHALEKQISYLEFLELLIEDETVKRQSNGYQSRLKESRLDTQKILDCYDLSYQPDLDRRLLFDLASCRFIEQRSNAIFMGKPGVGKTHLAHAIGLEAVKRGKKVLFVHTNEMVERLFASRADGSYQSVLQRYLKPDLLILDELGFKKMPQNSLEDFFEIVRRRYETGSMIITTNRNFEDWGNLFGDRVIASAIIDRIVHHATIVKLNGNSYRVKNLIELQDLFPGEDTPRTRRGRPRKQENEISDDQDNE</sequence>
<dbReference type="GeneID" id="97183444"/>
<dbReference type="GO" id="GO:0005524">
    <property type="term" value="F:ATP binding"/>
    <property type="evidence" value="ECO:0007669"/>
    <property type="project" value="UniProtKB-KW"/>
</dbReference>
<keyword evidence="2" id="KW-0547">Nucleotide-binding</keyword>
<dbReference type="PANTHER" id="PTHR30050:SF4">
    <property type="entry name" value="ATP-BINDING PROTEIN RV3427C IN INSERTION SEQUENCE-RELATED"/>
    <property type="match status" value="1"/>
</dbReference>
<accession>A0A2X2J9L8</accession>
<dbReference type="CDD" id="cd00009">
    <property type="entry name" value="AAA"/>
    <property type="match status" value="1"/>
</dbReference>
<evidence type="ECO:0000256" key="3">
    <source>
        <dbReference type="ARBA" id="ARBA00022840"/>
    </source>
</evidence>
<dbReference type="SUPFAM" id="SSF52540">
    <property type="entry name" value="P-loop containing nucleoside triphosphate hydrolases"/>
    <property type="match status" value="1"/>
</dbReference>
<feature type="region of interest" description="Disordered" evidence="4">
    <location>
        <begin position="249"/>
        <end position="274"/>
    </location>
</feature>
<dbReference type="GO" id="GO:0006260">
    <property type="term" value="P:DNA replication"/>
    <property type="evidence" value="ECO:0007669"/>
    <property type="project" value="TreeGrafter"/>
</dbReference>
<evidence type="ECO:0000256" key="1">
    <source>
        <dbReference type="ARBA" id="ARBA00008059"/>
    </source>
</evidence>
<dbReference type="PANTHER" id="PTHR30050">
    <property type="entry name" value="CHROMOSOMAL REPLICATION INITIATOR PROTEIN DNAA"/>
    <property type="match status" value="1"/>
</dbReference>
<dbReference type="InterPro" id="IPR002611">
    <property type="entry name" value="IstB_ATP-bd"/>
</dbReference>
<dbReference type="SMART" id="SM00382">
    <property type="entry name" value="AAA"/>
    <property type="match status" value="1"/>
</dbReference>
<evidence type="ECO:0000259" key="5">
    <source>
        <dbReference type="SMART" id="SM00382"/>
    </source>
</evidence>
<proteinExistence type="inferred from homology"/>
<dbReference type="Pfam" id="PF01695">
    <property type="entry name" value="IstB_IS21"/>
    <property type="match status" value="1"/>
</dbReference>
<evidence type="ECO:0000313" key="6">
    <source>
        <dbReference type="EMBL" id="SPZ88626.1"/>
    </source>
</evidence>
<reference evidence="6 7" key="1">
    <citation type="submission" date="2018-06" db="EMBL/GenBank/DDBJ databases">
        <authorList>
            <consortium name="Pathogen Informatics"/>
            <person name="Doyle S."/>
        </authorList>
    </citation>
    <scope>NUCLEOTIDE SEQUENCE [LARGE SCALE GENOMIC DNA]</scope>
    <source>
        <strain evidence="6 7">NCTC11343</strain>
    </source>
</reference>
<gene>
    <name evidence="6" type="primary">dnaC_1</name>
    <name evidence="6" type="ORF">NCTC11343_03595</name>
</gene>
<dbReference type="InterPro" id="IPR003593">
    <property type="entry name" value="AAA+_ATPase"/>
</dbReference>
<dbReference type="NCBIfam" id="NF038214">
    <property type="entry name" value="IS21_help_AAA"/>
    <property type="match status" value="1"/>
</dbReference>
<protein>
    <submittedName>
        <fullName evidence="6">DNA replication protein dnaC</fullName>
    </submittedName>
</protein>
<dbReference type="PRINTS" id="PR00051">
    <property type="entry name" value="DNAA"/>
</dbReference>
<dbReference type="EMBL" id="UAUU01000009">
    <property type="protein sequence ID" value="SPZ88626.1"/>
    <property type="molecule type" value="Genomic_DNA"/>
</dbReference>
<dbReference type="InterPro" id="IPR027417">
    <property type="entry name" value="P-loop_NTPase"/>
</dbReference>
<evidence type="ECO:0000256" key="4">
    <source>
        <dbReference type="SAM" id="MobiDB-lite"/>
    </source>
</evidence>
<evidence type="ECO:0000313" key="7">
    <source>
        <dbReference type="Proteomes" id="UP000251241"/>
    </source>
</evidence>
<organism evidence="6 7">
    <name type="scientific">Sphingobacterium multivorum</name>
    <dbReference type="NCBI Taxonomy" id="28454"/>
    <lineage>
        <taxon>Bacteria</taxon>
        <taxon>Pseudomonadati</taxon>
        <taxon>Bacteroidota</taxon>
        <taxon>Sphingobacteriia</taxon>
        <taxon>Sphingobacteriales</taxon>
        <taxon>Sphingobacteriaceae</taxon>
        <taxon>Sphingobacterium</taxon>
    </lineage>
</organism>
<dbReference type="InterPro" id="IPR028350">
    <property type="entry name" value="DNAC/IstB-like"/>
</dbReference>
<evidence type="ECO:0000256" key="2">
    <source>
        <dbReference type="ARBA" id="ARBA00022741"/>
    </source>
</evidence>
<name>A0A2X2J9L8_SPHMU</name>
<dbReference type="Proteomes" id="UP000251241">
    <property type="component" value="Unassembled WGS sequence"/>
</dbReference>
<dbReference type="InterPro" id="IPR020591">
    <property type="entry name" value="Chromosome_initiator_DnaA-like"/>
</dbReference>
<dbReference type="InterPro" id="IPR047661">
    <property type="entry name" value="IstB"/>
</dbReference>
<dbReference type="RefSeq" id="WP_112375393.1">
    <property type="nucleotide sequence ID" value="NZ_CP069793.1"/>
</dbReference>
<keyword evidence="3" id="KW-0067">ATP-binding</keyword>
<dbReference type="Gene3D" id="3.40.50.300">
    <property type="entry name" value="P-loop containing nucleotide triphosphate hydrolases"/>
    <property type="match status" value="1"/>
</dbReference>
<dbReference type="PIRSF" id="PIRSF003073">
    <property type="entry name" value="DNAC_TnpB_IstB"/>
    <property type="match status" value="1"/>
</dbReference>
<feature type="domain" description="AAA+ ATPase" evidence="5">
    <location>
        <begin position="96"/>
        <end position="228"/>
    </location>
</feature>